<dbReference type="SUPFAM" id="SSF111369">
    <property type="entry name" value="HlyD-like secretion proteins"/>
    <property type="match status" value="1"/>
</dbReference>
<evidence type="ECO:0000259" key="2">
    <source>
        <dbReference type="Pfam" id="PF25973"/>
    </source>
</evidence>
<reference evidence="3" key="1">
    <citation type="submission" date="2019-08" db="EMBL/GenBank/DDBJ databases">
        <authorList>
            <person name="Kucharzyk K."/>
            <person name="Murdoch R.W."/>
            <person name="Higgins S."/>
            <person name="Loffler F."/>
        </authorList>
    </citation>
    <scope>NUCLEOTIDE SEQUENCE</scope>
</reference>
<dbReference type="Gene3D" id="2.40.30.170">
    <property type="match status" value="1"/>
</dbReference>
<dbReference type="EMBL" id="VSSQ01001115">
    <property type="protein sequence ID" value="MPM05257.1"/>
    <property type="molecule type" value="Genomic_DNA"/>
</dbReference>
<dbReference type="Gene3D" id="2.40.420.20">
    <property type="match status" value="1"/>
</dbReference>
<gene>
    <name evidence="3" type="ORF">SDC9_51545</name>
</gene>
<dbReference type="GO" id="GO:0015679">
    <property type="term" value="P:plasma membrane copper ion transport"/>
    <property type="evidence" value="ECO:0007669"/>
    <property type="project" value="TreeGrafter"/>
</dbReference>
<dbReference type="Gene3D" id="2.40.50.100">
    <property type="match status" value="1"/>
</dbReference>
<accession>A0A644WNQ3</accession>
<dbReference type="PANTHER" id="PTHR30097">
    <property type="entry name" value="CATION EFFLUX SYSTEM PROTEIN CUSB"/>
    <property type="match status" value="1"/>
</dbReference>
<dbReference type="InterPro" id="IPR058647">
    <property type="entry name" value="BSH_CzcB-like"/>
</dbReference>
<proteinExistence type="predicted"/>
<evidence type="ECO:0000256" key="1">
    <source>
        <dbReference type="ARBA" id="ARBA00022448"/>
    </source>
</evidence>
<evidence type="ECO:0000313" key="3">
    <source>
        <dbReference type="EMBL" id="MPM05257.1"/>
    </source>
</evidence>
<dbReference type="PROSITE" id="PS51257">
    <property type="entry name" value="PROKAR_LIPOPROTEIN"/>
    <property type="match status" value="1"/>
</dbReference>
<dbReference type="GO" id="GO:0060003">
    <property type="term" value="P:copper ion export"/>
    <property type="evidence" value="ECO:0007669"/>
    <property type="project" value="TreeGrafter"/>
</dbReference>
<dbReference type="AlphaFoldDB" id="A0A644WNQ3"/>
<protein>
    <recommendedName>
        <fullName evidence="2">CzcB-like barrel-sandwich hybrid domain-containing protein</fullName>
    </recommendedName>
</protein>
<keyword evidence="1" id="KW-0813">Transport</keyword>
<organism evidence="3">
    <name type="scientific">bioreactor metagenome</name>
    <dbReference type="NCBI Taxonomy" id="1076179"/>
    <lineage>
        <taxon>unclassified sequences</taxon>
        <taxon>metagenomes</taxon>
        <taxon>ecological metagenomes</taxon>
    </lineage>
</organism>
<sequence>MKIIQTISTLLIAGLITACSGSQAENELTSDLLEITSDQFQFNQMELGAVDKHTFESVVKCKGLIIPLKEGLAQVSAPVGGTIKRLYQSNGDYVSKGAPLIEIGGNDIVDLQKEYAEASAVFKRVESEYLRVKTLYDEDVISQKDYNLIKSEYLSSQARFKGLQLKIDALELSSAKIESGELYSYYTIKSPIQGQVINLKNYTGSNIENKDLIMEIVNPDLIQIELYIFPDNVSGIKVGQRVKIRSSDSRLSSEALIKSIGRVVDKERRSINCYASLRGSGPVDFILNQLVDSEVITGTENFPALPKEAILKSDSGTFVLILIKKEDNKYIFTKKEVKIGIEQNGFVQVVGDGIDGPILTKGGYNLF</sequence>
<comment type="caution">
    <text evidence="3">The sequence shown here is derived from an EMBL/GenBank/DDBJ whole genome shotgun (WGS) entry which is preliminary data.</text>
</comment>
<dbReference type="InterPro" id="IPR051909">
    <property type="entry name" value="MFP_Cation_Efflux"/>
</dbReference>
<dbReference type="Gene3D" id="1.10.287.470">
    <property type="entry name" value="Helix hairpin bin"/>
    <property type="match status" value="1"/>
</dbReference>
<dbReference type="Pfam" id="PF25973">
    <property type="entry name" value="BSH_CzcB"/>
    <property type="match status" value="1"/>
</dbReference>
<feature type="domain" description="CzcB-like barrel-sandwich hybrid" evidence="2">
    <location>
        <begin position="72"/>
        <end position="217"/>
    </location>
</feature>
<dbReference type="GO" id="GO:0030313">
    <property type="term" value="C:cell envelope"/>
    <property type="evidence" value="ECO:0007669"/>
    <property type="project" value="TreeGrafter"/>
</dbReference>
<dbReference type="PANTHER" id="PTHR30097:SF4">
    <property type="entry name" value="SLR6042 PROTEIN"/>
    <property type="match status" value="1"/>
</dbReference>
<name>A0A644WNQ3_9ZZZZ</name>